<evidence type="ECO:0000256" key="3">
    <source>
        <dbReference type="SAM" id="MobiDB-lite"/>
    </source>
</evidence>
<dbReference type="Gene3D" id="1.10.472.170">
    <property type="match status" value="1"/>
</dbReference>
<proteinExistence type="predicted"/>
<dbReference type="Proteomes" id="UP001221757">
    <property type="component" value="Unassembled WGS sequence"/>
</dbReference>
<dbReference type="EMBL" id="JARKIE010000043">
    <property type="protein sequence ID" value="KAJ7694226.1"/>
    <property type="molecule type" value="Genomic_DNA"/>
</dbReference>
<evidence type="ECO:0000256" key="1">
    <source>
        <dbReference type="ARBA" id="ARBA00023015"/>
    </source>
</evidence>
<dbReference type="GO" id="GO:0097550">
    <property type="term" value="C:transcription preinitiation complex"/>
    <property type="evidence" value="ECO:0007669"/>
    <property type="project" value="TreeGrafter"/>
</dbReference>
<evidence type="ECO:0000256" key="4">
    <source>
        <dbReference type="SAM" id="SignalP"/>
    </source>
</evidence>
<feature type="region of interest" description="Disordered" evidence="3">
    <location>
        <begin position="458"/>
        <end position="482"/>
    </location>
</feature>
<dbReference type="CDD" id="cd00043">
    <property type="entry name" value="CYCLIN_SF"/>
    <property type="match status" value="1"/>
</dbReference>
<dbReference type="SUPFAM" id="SSF47954">
    <property type="entry name" value="Cyclin-like"/>
    <property type="match status" value="1"/>
</dbReference>
<reference evidence="5" key="1">
    <citation type="submission" date="2023-03" db="EMBL/GenBank/DDBJ databases">
        <title>Massive genome expansion in bonnet fungi (Mycena s.s.) driven by repeated elements and novel gene families across ecological guilds.</title>
        <authorList>
            <consortium name="Lawrence Berkeley National Laboratory"/>
            <person name="Harder C.B."/>
            <person name="Miyauchi S."/>
            <person name="Viragh M."/>
            <person name="Kuo A."/>
            <person name="Thoen E."/>
            <person name="Andreopoulos B."/>
            <person name="Lu D."/>
            <person name="Skrede I."/>
            <person name="Drula E."/>
            <person name="Henrissat B."/>
            <person name="Morin E."/>
            <person name="Kohler A."/>
            <person name="Barry K."/>
            <person name="LaButti K."/>
            <person name="Morin E."/>
            <person name="Salamov A."/>
            <person name="Lipzen A."/>
            <person name="Mereny Z."/>
            <person name="Hegedus B."/>
            <person name="Baldrian P."/>
            <person name="Stursova M."/>
            <person name="Weitz H."/>
            <person name="Taylor A."/>
            <person name="Grigoriev I.V."/>
            <person name="Nagy L.G."/>
            <person name="Martin F."/>
            <person name="Kauserud H."/>
        </authorList>
    </citation>
    <scope>NUCLEOTIDE SEQUENCE</scope>
    <source>
        <strain evidence="5">CBHHK067</strain>
    </source>
</reference>
<gene>
    <name evidence="5" type="ORF">B0H17DRAFT_476508</name>
</gene>
<accession>A0AAD7DL30</accession>
<evidence type="ECO:0000256" key="2">
    <source>
        <dbReference type="ARBA" id="ARBA00023163"/>
    </source>
</evidence>
<dbReference type="PANTHER" id="PTHR11618">
    <property type="entry name" value="TRANSCRIPTION INITIATION FACTOR IIB-RELATED"/>
    <property type="match status" value="1"/>
</dbReference>
<dbReference type="GO" id="GO:0005634">
    <property type="term" value="C:nucleus"/>
    <property type="evidence" value="ECO:0007669"/>
    <property type="project" value="TreeGrafter"/>
</dbReference>
<feature type="compositionally biased region" description="Polar residues" evidence="3">
    <location>
        <begin position="462"/>
        <end position="478"/>
    </location>
</feature>
<dbReference type="InterPro" id="IPR000812">
    <property type="entry name" value="TFIIB"/>
</dbReference>
<sequence length="518" mass="56239">MPSLICLESLLNSIAAYPLLMPACKHCGAPTVVDDAGVVCTNCAELAEPSLIVLTSDIDYPAATTYDGWNPVSLKTVRTGRNRYLSGQGKEVRDNKNLDDMHWFIKNLARAAFVSGTTERAYHLFAQAMKSGQYRWGRTAKLVAGACISIALRETNRPEMFPDLALLLSQKILSLTRAFSSVVLVLELKLPSSEPKSHVSSLQAHLSAALEDSAESDIPPSVIAAIRPLPSNAVLVTATSLSDLLASSDPPSALARLPAPPTACAVLIWAIEAEARTTLALSDLAAFLGSKCNVSRPIVMSRYKVIQDELIERIDNIDWLDHYDPSSGKRGRAKISRRMVVARGLKAAIDAERECRREKLNAVRRPDRGGGEGGESDSDDPQSAAPESRPRKRRRLHALQEATRFLLNPLSGALPASFFTTPSSTRSLPLPTYLLTSSLSMRRDKLPSRLQLLSVTRGGSAPTRSKMTSSLTKGSWRTSCGRKMKSPSCVTYSGGMMGLRRSKSSRTLLSPESARPRA</sequence>
<keyword evidence="6" id="KW-1185">Reference proteome</keyword>
<protein>
    <submittedName>
        <fullName evidence="5">Uncharacterized protein</fullName>
    </submittedName>
</protein>
<dbReference type="GO" id="GO:0070897">
    <property type="term" value="P:transcription preinitiation complex assembly"/>
    <property type="evidence" value="ECO:0007669"/>
    <property type="project" value="InterPro"/>
</dbReference>
<dbReference type="PANTHER" id="PTHR11618:SF13">
    <property type="entry name" value="TRANSCRIPTION INITIATION FACTOR IIB"/>
    <property type="match status" value="1"/>
</dbReference>
<feature type="chain" id="PRO_5042266721" evidence="4">
    <location>
        <begin position="17"/>
        <end position="518"/>
    </location>
</feature>
<keyword evidence="4" id="KW-0732">Signal</keyword>
<evidence type="ECO:0000313" key="5">
    <source>
        <dbReference type="EMBL" id="KAJ7694226.1"/>
    </source>
</evidence>
<name>A0AAD7DL30_MYCRO</name>
<dbReference type="AlphaFoldDB" id="A0AAD7DL30"/>
<feature type="region of interest" description="Disordered" evidence="3">
    <location>
        <begin position="360"/>
        <end position="393"/>
    </location>
</feature>
<comment type="caution">
    <text evidence="5">The sequence shown here is derived from an EMBL/GenBank/DDBJ whole genome shotgun (WGS) entry which is preliminary data.</text>
</comment>
<feature type="compositionally biased region" description="Basic and acidic residues" evidence="3">
    <location>
        <begin position="360"/>
        <end position="370"/>
    </location>
</feature>
<organism evidence="5 6">
    <name type="scientific">Mycena rosella</name>
    <name type="common">Pink bonnet</name>
    <name type="synonym">Agaricus rosellus</name>
    <dbReference type="NCBI Taxonomy" id="1033263"/>
    <lineage>
        <taxon>Eukaryota</taxon>
        <taxon>Fungi</taxon>
        <taxon>Dikarya</taxon>
        <taxon>Basidiomycota</taxon>
        <taxon>Agaricomycotina</taxon>
        <taxon>Agaricomycetes</taxon>
        <taxon>Agaricomycetidae</taxon>
        <taxon>Agaricales</taxon>
        <taxon>Marasmiineae</taxon>
        <taxon>Mycenaceae</taxon>
        <taxon>Mycena</taxon>
    </lineage>
</organism>
<keyword evidence="1" id="KW-0805">Transcription regulation</keyword>
<dbReference type="InterPro" id="IPR036915">
    <property type="entry name" value="Cyclin-like_sf"/>
</dbReference>
<evidence type="ECO:0000313" key="6">
    <source>
        <dbReference type="Proteomes" id="UP001221757"/>
    </source>
</evidence>
<feature type="signal peptide" evidence="4">
    <location>
        <begin position="1"/>
        <end position="16"/>
    </location>
</feature>
<keyword evidence="2" id="KW-0804">Transcription</keyword>
<feature type="region of interest" description="Disordered" evidence="3">
    <location>
        <begin position="496"/>
        <end position="518"/>
    </location>
</feature>